<dbReference type="GO" id="GO:0008270">
    <property type="term" value="F:zinc ion binding"/>
    <property type="evidence" value="ECO:0007669"/>
    <property type="project" value="UniProtKB-KW"/>
</dbReference>
<dbReference type="EMBL" id="WHUW01000091">
    <property type="protein sequence ID" value="KAF8425824.1"/>
    <property type="molecule type" value="Genomic_DNA"/>
</dbReference>
<comment type="caution">
    <text evidence="13">The sequence shown here is derived from an EMBL/GenBank/DDBJ whole genome shotgun (WGS) entry which is preliminary data.</text>
</comment>
<keyword evidence="4" id="KW-0238">DNA-binding</keyword>
<protein>
    <recommendedName>
        <fullName evidence="7">DNA 3'-5' helicase</fullName>
        <ecNumber evidence="7">5.6.2.4</ecNumber>
    </recommendedName>
</protein>
<feature type="domain" description="C2H2-type" evidence="10">
    <location>
        <begin position="11"/>
        <end position="39"/>
    </location>
</feature>
<evidence type="ECO:0000256" key="5">
    <source>
        <dbReference type="ARBA" id="ARBA00023235"/>
    </source>
</evidence>
<feature type="region of interest" description="Disordered" evidence="9">
    <location>
        <begin position="85"/>
        <end position="113"/>
    </location>
</feature>
<dbReference type="Pfam" id="PF00270">
    <property type="entry name" value="DEAD"/>
    <property type="match status" value="1"/>
</dbReference>
<dbReference type="GO" id="GO:0000724">
    <property type="term" value="P:double-strand break repair via homologous recombination"/>
    <property type="evidence" value="ECO:0007669"/>
    <property type="project" value="TreeGrafter"/>
</dbReference>
<dbReference type="GO" id="GO:0005737">
    <property type="term" value="C:cytoplasm"/>
    <property type="evidence" value="ECO:0007669"/>
    <property type="project" value="TreeGrafter"/>
</dbReference>
<dbReference type="InterPro" id="IPR014001">
    <property type="entry name" value="Helicase_ATP-bd"/>
</dbReference>
<dbReference type="GO" id="GO:0005524">
    <property type="term" value="F:ATP binding"/>
    <property type="evidence" value="ECO:0007669"/>
    <property type="project" value="UniProtKB-KW"/>
</dbReference>
<evidence type="ECO:0000259" key="12">
    <source>
        <dbReference type="PROSITE" id="PS51194"/>
    </source>
</evidence>
<dbReference type="Proteomes" id="UP001194468">
    <property type="component" value="Unassembled WGS sequence"/>
</dbReference>
<organism evidence="13 14">
    <name type="scientific">Boletus edulis BED1</name>
    <dbReference type="NCBI Taxonomy" id="1328754"/>
    <lineage>
        <taxon>Eukaryota</taxon>
        <taxon>Fungi</taxon>
        <taxon>Dikarya</taxon>
        <taxon>Basidiomycota</taxon>
        <taxon>Agaricomycotina</taxon>
        <taxon>Agaricomycetes</taxon>
        <taxon>Agaricomycetidae</taxon>
        <taxon>Boletales</taxon>
        <taxon>Boletineae</taxon>
        <taxon>Boletaceae</taxon>
        <taxon>Boletoideae</taxon>
        <taxon>Boletus</taxon>
    </lineage>
</organism>
<dbReference type="Gene3D" id="3.30.160.60">
    <property type="entry name" value="Classic Zinc Finger"/>
    <property type="match status" value="1"/>
</dbReference>
<dbReference type="PANTHER" id="PTHR13710:SF105">
    <property type="entry name" value="ATP-DEPENDENT DNA HELICASE Q1"/>
    <property type="match status" value="1"/>
</dbReference>
<dbReference type="GO" id="GO:0005694">
    <property type="term" value="C:chromosome"/>
    <property type="evidence" value="ECO:0007669"/>
    <property type="project" value="TreeGrafter"/>
</dbReference>
<dbReference type="SUPFAM" id="SSF52540">
    <property type="entry name" value="P-loop containing nucleoside triphosphate hydrolases"/>
    <property type="match status" value="1"/>
</dbReference>
<dbReference type="PROSITE" id="PS51194">
    <property type="entry name" value="HELICASE_CTER"/>
    <property type="match status" value="1"/>
</dbReference>
<evidence type="ECO:0000259" key="10">
    <source>
        <dbReference type="PROSITE" id="PS50157"/>
    </source>
</evidence>
<evidence type="ECO:0000256" key="2">
    <source>
        <dbReference type="ARBA" id="ARBA00022741"/>
    </source>
</evidence>
<evidence type="ECO:0000256" key="7">
    <source>
        <dbReference type="ARBA" id="ARBA00034808"/>
    </source>
</evidence>
<dbReference type="PROSITE" id="PS00028">
    <property type="entry name" value="ZINC_FINGER_C2H2_1"/>
    <property type="match status" value="2"/>
</dbReference>
<feature type="domain" description="C2H2-type" evidence="10">
    <location>
        <begin position="56"/>
        <end position="86"/>
    </location>
</feature>
<dbReference type="InterPro" id="IPR027417">
    <property type="entry name" value="P-loop_NTPase"/>
</dbReference>
<dbReference type="PANTHER" id="PTHR13710">
    <property type="entry name" value="DNA HELICASE RECQ FAMILY MEMBER"/>
    <property type="match status" value="1"/>
</dbReference>
<dbReference type="Pfam" id="PF12013">
    <property type="entry name" value="OrsD"/>
    <property type="match status" value="1"/>
</dbReference>
<keyword evidence="5" id="KW-0413">Isomerase</keyword>
<feature type="domain" description="Helicase ATP-binding" evidence="11">
    <location>
        <begin position="1266"/>
        <end position="1426"/>
    </location>
</feature>
<feature type="domain" description="Helicase C-terminal" evidence="12">
    <location>
        <begin position="1454"/>
        <end position="1609"/>
    </location>
</feature>
<evidence type="ECO:0000256" key="9">
    <source>
        <dbReference type="SAM" id="MobiDB-lite"/>
    </source>
</evidence>
<dbReference type="Gene3D" id="3.40.50.300">
    <property type="entry name" value="P-loop containing nucleotide triphosphate hydrolases"/>
    <property type="match status" value="2"/>
</dbReference>
<dbReference type="GO" id="GO:0003677">
    <property type="term" value="F:DNA binding"/>
    <property type="evidence" value="ECO:0007669"/>
    <property type="project" value="UniProtKB-KW"/>
</dbReference>
<name>A0AAD4G826_BOLED</name>
<evidence type="ECO:0000256" key="4">
    <source>
        <dbReference type="ARBA" id="ARBA00023125"/>
    </source>
</evidence>
<evidence type="ECO:0000256" key="3">
    <source>
        <dbReference type="ARBA" id="ARBA00022840"/>
    </source>
</evidence>
<keyword evidence="14" id="KW-1185">Reference proteome</keyword>
<dbReference type="EC" id="5.6.2.4" evidence="7"/>
<comment type="similarity">
    <text evidence="1">Belongs to the helicase family. RecQ subfamily.</text>
</comment>
<evidence type="ECO:0000256" key="8">
    <source>
        <dbReference type="PROSITE-ProRule" id="PRU00042"/>
    </source>
</evidence>
<dbReference type="GO" id="GO:0009378">
    <property type="term" value="F:four-way junction helicase activity"/>
    <property type="evidence" value="ECO:0007669"/>
    <property type="project" value="TreeGrafter"/>
</dbReference>
<dbReference type="SMART" id="SM00490">
    <property type="entry name" value="HELICc"/>
    <property type="match status" value="1"/>
</dbReference>
<dbReference type="GO" id="GO:0043138">
    <property type="term" value="F:3'-5' DNA helicase activity"/>
    <property type="evidence" value="ECO:0007669"/>
    <property type="project" value="UniProtKB-EC"/>
</dbReference>
<evidence type="ECO:0000313" key="13">
    <source>
        <dbReference type="EMBL" id="KAF8425824.1"/>
    </source>
</evidence>
<dbReference type="InterPro" id="IPR011545">
    <property type="entry name" value="DEAD/DEAH_box_helicase_dom"/>
</dbReference>
<keyword evidence="8" id="KW-0862">Zinc</keyword>
<dbReference type="Pfam" id="PF00271">
    <property type="entry name" value="Helicase_C"/>
    <property type="match status" value="1"/>
</dbReference>
<keyword evidence="8" id="KW-0479">Metal-binding</keyword>
<proteinExistence type="inferred from homology"/>
<keyword evidence="2" id="KW-0547">Nucleotide-binding</keyword>
<gene>
    <name evidence="13" type="ORF">L210DRAFT_986547</name>
</gene>
<sequence length="1689" mass="186131">MAANMTPSKTHTCESCYASFPNQTSLRRHRFNRHTLPPPFRKDGKVYQAVHNGGRLECPFDDCSKAYINRDDFQAHLRKVHSAEFEAPGDMPGPDAGGPGPRAPSGNRTGAKATDPILAIPASDLAHEGQGVARSEGIWGISAASHAVCGDTQTGQLVPMVPDKVQVAGASSAEAIDGSTRSGIELVPEVDYLFRTGILDRLGLFLHRKLLVLICRECKVALTSMMVAGHLLGTHGQKMGGNEKEELQKVCSQQSIYARPEEVPVPNAGGPPVQGIAQPIPGLTCSAAADCHYSVRDLQAMLKHGREKHGKGLTTNALYRPSTIQVLFRGVGRVYFEVDATLTSFSDVAVRTYLKQTFLPITSADEVITQRSDRDRPPLLKITLWDLFLPEVREDSVQRKHARGVKEGHTAHEHGGIFVSLEKVVKLHHELAKKQLDHHCQRFTLAKVLLSGAKFSPSQSAYFKPLPSENHAYIALFVQMARAMIRKESGHGLSLNFSLTDKQRSSLEGLVGSLETSTAEDSERALLRAVTAYQAFCWSLISAIEPGSQTDWRNPVQRFIWLMALRDDGSFIQASDLTPLLAKLKYFCRLTVLYECIVCSEQEDAVARMGRLYDEVLSLGMSTTFNLIWELQQFASSLAYGQLKDPDVFVDPGYAWISIHGKVLYLERLRRGMQGLLREAKDSFIALSSSAAWPTPHAEFITENLGNVQRGYCFLEEGPFCQRKHDFFLSAVEKHSLGALTAEGAWAWNELAIRKFLDRAEEIWSHFIHALYVGLQLSTRVTQFLQLQIRNADRPRNFVFQGKECMVISRYSKTTNARGKDGCTPAFLAPALTEILLVLLGSGLREAQALLAGVVYGSEARWFYRTYLVVQHGERVKPDNFYEWLRKRNQQWFDCGWGASEFRQGMITLGHEFISPDETFPCADDLLAESADHSTEVDASHYAVLHGTLPRLSNNTMSRHRWLSEEWSSLLGLGPQQPPEPVRVIRTRARSKSLLDPNELALRVADLVGNALISKLGAMGVIPGFIANVSQHQHMQTLSACSGPGNEACSALEPQPNVVNGAPPPSVPALAATQPLASAAYLSPDHSGSSVEAFQVMSAPRTSQPLTLHHPCGRQPPATVYTEEPTRPKEGTFHCTSRSVTVEEWRSEPLGACRGLASAKGLRAIGQDDADEESASQSFAQFEEDSAEILPTGRLPPAIADGMENNAAPSTSDRDPPGDVLVTRNVLQVPLAESALLRENIRGAMQALVGDPATKEKSEAQMLGILIVMRGRQDAMVTMRTGGGKSMLWQVPVLLNTELRFVVVCPFTVLLEEQCERAKKANIKAVDYGQSRAIPPDVQILFAQVEHFSSQAFMKMMLSPDTPKFTHIFIDEHHDQLDCPTDRRKAWKMLAERASLMEMPIILLSGSVPPDLEKPLMKAYGLSQTETAFVRSSTNRPEIGLHTIYLDPSASTSALAHLVYALHSRLKADERMLVLFASCEEAEEFAGKARCAVFHRGLPSTGNTKAYNLGLWDRGETKLMACTSAFATGVDRQKIRFIVVYKPTYSLLMVMQMAGRAGRDGSESHVFFATSQKAGPKFKQDDDYSLVYELGKVVHQKKCKILQATLYLDGERMARACSELRGQVPCDICDPSSEIHEFAVHAVQNPRQTVPRLYRAGNVEPLPAPCKSVEQAYATAAGKGGGKASSFKL</sequence>
<reference evidence="13" key="2">
    <citation type="journal article" date="2020" name="Nat. Commun.">
        <title>Large-scale genome sequencing of mycorrhizal fungi provides insights into the early evolution of symbiotic traits.</title>
        <authorList>
            <person name="Miyauchi S."/>
            <person name="Kiss E."/>
            <person name="Kuo A."/>
            <person name="Drula E."/>
            <person name="Kohler A."/>
            <person name="Sanchez-Garcia M."/>
            <person name="Morin E."/>
            <person name="Andreopoulos B."/>
            <person name="Barry K.W."/>
            <person name="Bonito G."/>
            <person name="Buee M."/>
            <person name="Carver A."/>
            <person name="Chen C."/>
            <person name="Cichocki N."/>
            <person name="Clum A."/>
            <person name="Culley D."/>
            <person name="Crous P.W."/>
            <person name="Fauchery L."/>
            <person name="Girlanda M."/>
            <person name="Hayes R.D."/>
            <person name="Keri Z."/>
            <person name="LaButti K."/>
            <person name="Lipzen A."/>
            <person name="Lombard V."/>
            <person name="Magnuson J."/>
            <person name="Maillard F."/>
            <person name="Murat C."/>
            <person name="Nolan M."/>
            <person name="Ohm R.A."/>
            <person name="Pangilinan J."/>
            <person name="Pereira M.F."/>
            <person name="Perotto S."/>
            <person name="Peter M."/>
            <person name="Pfister S."/>
            <person name="Riley R."/>
            <person name="Sitrit Y."/>
            <person name="Stielow J.B."/>
            <person name="Szollosi G."/>
            <person name="Zifcakova L."/>
            <person name="Stursova M."/>
            <person name="Spatafora J.W."/>
            <person name="Tedersoo L."/>
            <person name="Vaario L.M."/>
            <person name="Yamada A."/>
            <person name="Yan M."/>
            <person name="Wang P."/>
            <person name="Xu J."/>
            <person name="Bruns T."/>
            <person name="Baldrian P."/>
            <person name="Vilgalys R."/>
            <person name="Dunand C."/>
            <person name="Henrissat B."/>
            <person name="Grigoriev I.V."/>
            <person name="Hibbett D."/>
            <person name="Nagy L.G."/>
            <person name="Martin F.M."/>
        </authorList>
    </citation>
    <scope>NUCLEOTIDE SEQUENCE</scope>
    <source>
        <strain evidence="13">BED1</strain>
    </source>
</reference>
<dbReference type="PROSITE" id="PS50157">
    <property type="entry name" value="ZINC_FINGER_C2H2_2"/>
    <property type="match status" value="2"/>
</dbReference>
<evidence type="ECO:0000256" key="6">
    <source>
        <dbReference type="ARBA" id="ARBA00034617"/>
    </source>
</evidence>
<dbReference type="InterPro" id="IPR013087">
    <property type="entry name" value="Znf_C2H2_type"/>
</dbReference>
<evidence type="ECO:0000259" key="11">
    <source>
        <dbReference type="PROSITE" id="PS51192"/>
    </source>
</evidence>
<comment type="catalytic activity">
    <reaction evidence="6">
        <text>Couples ATP hydrolysis with the unwinding of duplex DNA by translocating in the 3'-5' direction.</text>
        <dbReference type="EC" id="5.6.2.4"/>
    </reaction>
</comment>
<dbReference type="InterPro" id="IPR001650">
    <property type="entry name" value="Helicase_C-like"/>
</dbReference>
<evidence type="ECO:0000256" key="1">
    <source>
        <dbReference type="ARBA" id="ARBA00005446"/>
    </source>
</evidence>
<dbReference type="SMART" id="SM00355">
    <property type="entry name" value="ZnF_C2H2"/>
    <property type="match status" value="4"/>
</dbReference>
<accession>A0AAD4G826</accession>
<dbReference type="PROSITE" id="PS51192">
    <property type="entry name" value="HELICASE_ATP_BIND_1"/>
    <property type="match status" value="1"/>
</dbReference>
<reference evidence="13" key="1">
    <citation type="submission" date="2019-10" db="EMBL/GenBank/DDBJ databases">
        <authorList>
            <consortium name="DOE Joint Genome Institute"/>
            <person name="Kuo A."/>
            <person name="Miyauchi S."/>
            <person name="Kiss E."/>
            <person name="Drula E."/>
            <person name="Kohler A."/>
            <person name="Sanchez-Garcia M."/>
            <person name="Andreopoulos B."/>
            <person name="Barry K.W."/>
            <person name="Bonito G."/>
            <person name="Buee M."/>
            <person name="Carver A."/>
            <person name="Chen C."/>
            <person name="Cichocki N."/>
            <person name="Clum A."/>
            <person name="Culley D."/>
            <person name="Crous P.W."/>
            <person name="Fauchery L."/>
            <person name="Girlanda M."/>
            <person name="Hayes R."/>
            <person name="Keri Z."/>
            <person name="LaButti K."/>
            <person name="Lipzen A."/>
            <person name="Lombard V."/>
            <person name="Magnuson J."/>
            <person name="Maillard F."/>
            <person name="Morin E."/>
            <person name="Murat C."/>
            <person name="Nolan M."/>
            <person name="Ohm R."/>
            <person name="Pangilinan J."/>
            <person name="Pereira M."/>
            <person name="Perotto S."/>
            <person name="Peter M."/>
            <person name="Riley R."/>
            <person name="Sitrit Y."/>
            <person name="Stielow B."/>
            <person name="Szollosi G."/>
            <person name="Zifcakova L."/>
            <person name="Stursova M."/>
            <person name="Spatafora J.W."/>
            <person name="Tedersoo L."/>
            <person name="Vaario L.-M."/>
            <person name="Yamada A."/>
            <person name="Yan M."/>
            <person name="Wang P."/>
            <person name="Xu J."/>
            <person name="Bruns T."/>
            <person name="Baldrian P."/>
            <person name="Vilgalys R."/>
            <person name="Henrissat B."/>
            <person name="Grigoriev I.V."/>
            <person name="Hibbett D."/>
            <person name="Nagy L.G."/>
            <person name="Martin F.M."/>
        </authorList>
    </citation>
    <scope>NUCLEOTIDE SEQUENCE</scope>
    <source>
        <strain evidence="13">BED1</strain>
    </source>
</reference>
<keyword evidence="3" id="KW-0067">ATP-binding</keyword>
<evidence type="ECO:0000313" key="14">
    <source>
        <dbReference type="Proteomes" id="UP001194468"/>
    </source>
</evidence>
<keyword evidence="8" id="KW-0863">Zinc-finger</keyword>
<dbReference type="InterPro" id="IPR022698">
    <property type="entry name" value="OrsD"/>
</dbReference>